<reference evidence="8 9" key="1">
    <citation type="submission" date="2022-01" db="EMBL/GenBank/DDBJ databases">
        <title>Paraglaciecola sp. G1-23.</title>
        <authorList>
            <person name="Jin M.S."/>
            <person name="Han D.M."/>
            <person name="Kim H.M."/>
            <person name="Jeon C.O."/>
        </authorList>
    </citation>
    <scope>NUCLEOTIDE SEQUENCE [LARGE SCALE GENOMIC DNA]</scope>
    <source>
        <strain evidence="8 9">G1-23</strain>
    </source>
</reference>
<dbReference type="PANTHER" id="PTHR36174:SF1">
    <property type="entry name" value="LIPID II:GLYCINE GLYCYLTRANSFERASE"/>
    <property type="match status" value="1"/>
</dbReference>
<dbReference type="RefSeq" id="WP_235311279.1">
    <property type="nucleotide sequence ID" value="NZ_JAKGAS010000003.1"/>
</dbReference>
<dbReference type="Pfam" id="PF13480">
    <property type="entry name" value="Acetyltransf_6"/>
    <property type="match status" value="1"/>
</dbReference>
<comment type="similarity">
    <text evidence="1">Belongs to the FemABX family.</text>
</comment>
<name>A0ABS9D489_9ALTE</name>
<dbReference type="EMBL" id="JAKGAS010000003">
    <property type="protein sequence ID" value="MCF2947744.1"/>
    <property type="molecule type" value="Genomic_DNA"/>
</dbReference>
<feature type="domain" description="BioF2-like acetyltransferase" evidence="7">
    <location>
        <begin position="148"/>
        <end position="284"/>
    </location>
</feature>
<dbReference type="PROSITE" id="PS51191">
    <property type="entry name" value="FEMABX"/>
    <property type="match status" value="1"/>
</dbReference>
<organism evidence="8 9">
    <name type="scientific">Paraglaciecola algarum</name>
    <dbReference type="NCBI Taxonomy" id="3050085"/>
    <lineage>
        <taxon>Bacteria</taxon>
        <taxon>Pseudomonadati</taxon>
        <taxon>Pseudomonadota</taxon>
        <taxon>Gammaproteobacteria</taxon>
        <taxon>Alteromonadales</taxon>
        <taxon>Alteromonadaceae</taxon>
        <taxon>Paraglaciecola</taxon>
    </lineage>
</organism>
<keyword evidence="5" id="KW-0012">Acyltransferase</keyword>
<evidence type="ECO:0000259" key="7">
    <source>
        <dbReference type="Pfam" id="PF13480"/>
    </source>
</evidence>
<sequence>MKYKIVQASHQLETDWDTYVESHKYATPYHRFAWLKSVEQAYQHNNVSLLAYDQDEVVGVLPCIKMQRPLAKSKYCSLPFCDLGYGLADNDDILKALQAQAKQSLDNIGGNIFEYRDSQQDFTDSCAPGAKVRMLLPLPDTAEELMASFKSKLRSQVRKSEKNGLTFTIANNQKQINDFYNIFSINMRKLGSPVHAKQWFESLFKNYADNIFLSVVYTGDIAIGAGVIIRNKYSMAIPWASTVADYNKLAPNMMLYWSLLKHSCDLGCKEFDFGRSSFGEGTFKFKQQWGAKAKALSWSNLMSLQASPSIQDEDENQAQTSSGKIRPLVENIWAKLPLGVTTTLGPKIRRHISL</sequence>
<keyword evidence="9" id="KW-1185">Reference proteome</keyword>
<evidence type="ECO:0000313" key="8">
    <source>
        <dbReference type="EMBL" id="MCF2947744.1"/>
    </source>
</evidence>
<dbReference type="Proteomes" id="UP001521137">
    <property type="component" value="Unassembled WGS sequence"/>
</dbReference>
<dbReference type="InterPro" id="IPR038740">
    <property type="entry name" value="BioF2-like_GNAT_dom"/>
</dbReference>
<evidence type="ECO:0000256" key="4">
    <source>
        <dbReference type="ARBA" id="ARBA00022984"/>
    </source>
</evidence>
<dbReference type="NCBIfam" id="TIGR03019">
    <property type="entry name" value="pepcterm_femAB"/>
    <property type="match status" value="1"/>
</dbReference>
<comment type="caution">
    <text evidence="8">The sequence shown here is derived from an EMBL/GenBank/DDBJ whole genome shotgun (WGS) entry which is preliminary data.</text>
</comment>
<evidence type="ECO:0000256" key="3">
    <source>
        <dbReference type="ARBA" id="ARBA00022960"/>
    </source>
</evidence>
<protein>
    <submittedName>
        <fullName evidence="8">FemAB family PEP-CTERM system-associated protein</fullName>
    </submittedName>
</protein>
<dbReference type="InterPro" id="IPR016181">
    <property type="entry name" value="Acyl_CoA_acyltransferase"/>
</dbReference>
<keyword evidence="3" id="KW-0133">Cell shape</keyword>
<proteinExistence type="inferred from homology"/>
<keyword evidence="4" id="KW-0573">Peptidoglycan synthesis</keyword>
<evidence type="ECO:0000256" key="1">
    <source>
        <dbReference type="ARBA" id="ARBA00009943"/>
    </source>
</evidence>
<evidence type="ECO:0000313" key="9">
    <source>
        <dbReference type="Proteomes" id="UP001521137"/>
    </source>
</evidence>
<evidence type="ECO:0000256" key="5">
    <source>
        <dbReference type="ARBA" id="ARBA00023315"/>
    </source>
</evidence>
<evidence type="ECO:0000256" key="2">
    <source>
        <dbReference type="ARBA" id="ARBA00022679"/>
    </source>
</evidence>
<gene>
    <name evidence="8" type="ORF">L0668_06480</name>
</gene>
<accession>A0ABS9D489</accession>
<keyword evidence="2" id="KW-0808">Transferase</keyword>
<dbReference type="InterPro" id="IPR050644">
    <property type="entry name" value="PG_Glycine_Bridge_Synth"/>
</dbReference>
<dbReference type="InterPro" id="IPR003447">
    <property type="entry name" value="FEMABX"/>
</dbReference>
<dbReference type="SUPFAM" id="SSF55729">
    <property type="entry name" value="Acyl-CoA N-acyltransferases (Nat)"/>
    <property type="match status" value="1"/>
</dbReference>
<dbReference type="PANTHER" id="PTHR36174">
    <property type="entry name" value="LIPID II:GLYCINE GLYCYLTRANSFERASE"/>
    <property type="match status" value="1"/>
</dbReference>
<dbReference type="InterPro" id="IPR017469">
    <property type="entry name" value="PEP-CTERM_FemAB-rel"/>
</dbReference>
<dbReference type="Gene3D" id="3.40.630.30">
    <property type="match status" value="1"/>
</dbReference>
<evidence type="ECO:0000256" key="6">
    <source>
        <dbReference type="ARBA" id="ARBA00023316"/>
    </source>
</evidence>
<keyword evidence="6" id="KW-0961">Cell wall biogenesis/degradation</keyword>